<name>A0A212JWL6_9BACT</name>
<feature type="compositionally biased region" description="Basic and acidic residues" evidence="1">
    <location>
        <begin position="255"/>
        <end position="265"/>
    </location>
</feature>
<dbReference type="AlphaFoldDB" id="A0A212JWL6"/>
<feature type="chain" id="PRO_5012916809" description="OsmC family protein" evidence="2">
    <location>
        <begin position="31"/>
        <end position="418"/>
    </location>
</feature>
<proteinExistence type="predicted"/>
<feature type="region of interest" description="Disordered" evidence="1">
    <location>
        <begin position="255"/>
        <end position="276"/>
    </location>
</feature>
<dbReference type="PANTHER" id="PTHR35368">
    <property type="entry name" value="HYDROPEROXIDE REDUCTASE"/>
    <property type="match status" value="1"/>
</dbReference>
<dbReference type="PANTHER" id="PTHR35368:SF1">
    <property type="entry name" value="HYDROPEROXIDE REDUCTASE"/>
    <property type="match status" value="1"/>
</dbReference>
<dbReference type="InterPro" id="IPR036102">
    <property type="entry name" value="OsmC/Ohrsf"/>
</dbReference>
<evidence type="ECO:0000256" key="1">
    <source>
        <dbReference type="SAM" id="MobiDB-lite"/>
    </source>
</evidence>
<dbReference type="Gene3D" id="3.30.300.20">
    <property type="match status" value="2"/>
</dbReference>
<evidence type="ECO:0000256" key="2">
    <source>
        <dbReference type="SAM" id="SignalP"/>
    </source>
</evidence>
<reference evidence="3" key="1">
    <citation type="submission" date="2016-04" db="EMBL/GenBank/DDBJ databases">
        <authorList>
            <person name="Evans L.H."/>
            <person name="Alamgir A."/>
            <person name="Owens N."/>
            <person name="Weber N.D."/>
            <person name="Virtaneva K."/>
            <person name="Barbian K."/>
            <person name="Babar A."/>
            <person name="Rosenke K."/>
        </authorList>
    </citation>
    <scope>NUCLEOTIDE SEQUENCE</scope>
    <source>
        <strain evidence="3">86-1</strain>
    </source>
</reference>
<organism evidence="3">
    <name type="scientific">uncultured Dysgonomonas sp</name>
    <dbReference type="NCBI Taxonomy" id="206096"/>
    <lineage>
        <taxon>Bacteria</taxon>
        <taxon>Pseudomonadati</taxon>
        <taxon>Bacteroidota</taxon>
        <taxon>Bacteroidia</taxon>
        <taxon>Bacteroidales</taxon>
        <taxon>Dysgonomonadaceae</taxon>
        <taxon>Dysgonomonas</taxon>
        <taxon>environmental samples</taxon>
    </lineage>
</organism>
<sequence length="418" mass="46626">MKIYSQDTKKRISILAIIILSVFGTTSVDAQTDNANTGPNSVFVKDAVKKAFEQNASPLRNYLFSRREALIKLQSLPSEELQAVTLEARTTAEQRSGLRRMRIRGFQIISDSGTDFAGYNVGPGSPESQVAIIASDLADSYLNQAALRNIPIDSLRIEIINRPDAAPTNKVSYPRNFLYTAYIKSSADDKQLEELRKAAEANSPIFNFILKPQVVTGEIDYTRTPDKLVIPEGGQPGLREYLKYKRAAYLHLQEEGKKREEERKKNPSLANNENRNPLVVTVNNNGVRQLQIRQFRILHDNPAYLGGSDLGPTSQEHQLGVLTSCLTHIFLIQAAARQVPLDSLEVNVKATSDIRAGRSGFETVPGYPYDIHYTVHVKSPATYEQIEVLRDAVEAVCPIYNLLKDEQTIEGRIVKIGN</sequence>
<gene>
    <name evidence="3" type="ORF">KL86DYS1_30689</name>
</gene>
<evidence type="ECO:0000313" key="3">
    <source>
        <dbReference type="EMBL" id="SBW03860.1"/>
    </source>
</evidence>
<protein>
    <recommendedName>
        <fullName evidence="4">OsmC family protein</fullName>
    </recommendedName>
</protein>
<dbReference type="InterPro" id="IPR015946">
    <property type="entry name" value="KH_dom-like_a/b"/>
</dbReference>
<dbReference type="EMBL" id="FLUM01000003">
    <property type="protein sequence ID" value="SBW03860.1"/>
    <property type="molecule type" value="Genomic_DNA"/>
</dbReference>
<dbReference type="InterPro" id="IPR003718">
    <property type="entry name" value="OsmC/Ohr_fam"/>
</dbReference>
<feature type="signal peptide" evidence="2">
    <location>
        <begin position="1"/>
        <end position="30"/>
    </location>
</feature>
<dbReference type="Pfam" id="PF02566">
    <property type="entry name" value="OsmC"/>
    <property type="match status" value="1"/>
</dbReference>
<keyword evidence="2" id="KW-0732">Signal</keyword>
<accession>A0A212JWL6</accession>
<evidence type="ECO:0008006" key="4">
    <source>
        <dbReference type="Google" id="ProtNLM"/>
    </source>
</evidence>
<dbReference type="SUPFAM" id="SSF82784">
    <property type="entry name" value="OsmC-like"/>
    <property type="match status" value="2"/>
</dbReference>
<dbReference type="RefSeq" id="WP_296942726.1">
    <property type="nucleotide sequence ID" value="NZ_LT599032.1"/>
</dbReference>
<dbReference type="InterPro" id="IPR052924">
    <property type="entry name" value="OsmC/Ohr_hydroprdx_reductase"/>
</dbReference>